<dbReference type="InterPro" id="IPR021848">
    <property type="entry name" value="HODM_asu-like"/>
</dbReference>
<evidence type="ECO:0008006" key="4">
    <source>
        <dbReference type="Google" id="ProtNLM"/>
    </source>
</evidence>
<keyword evidence="3" id="KW-1185">Reference proteome</keyword>
<gene>
    <name evidence="2" type="ORF">PENSTE_c002G02955</name>
</gene>
<sequence>MHHLERLLYSTIQACQSYPRIALLIPAILVFVIYVIGSKIWARQTRNTFKNNLPSIEPLSNFDWRAEKPRQLRPYRPIYNITMAIKSEPISDLITIDNQYLSRVTTRRNIITDYQKTVHGCLPGGEPAVYELYTFLLTHYLPTRFPTIFTISKGSFHNKVTGRTFPSTPPKDPETCLQILGETVEEDIFLLKETETTHVCLAFTCCFPTGFDPSSKLGLGLTGIHGPVPSYEKIGPSMERFFRKLEVGKSVKRMNWNIQTGEYLINVEGNHIKDGDNFIADEDVDHSKANLRIELQSLTRLPETKFVLFCFKTYLYPLADIKAEGTGSELADAIEGLQKGNAPGMFKYKSAIRWGKSVAEYLRS</sequence>
<keyword evidence="1" id="KW-0812">Transmembrane</keyword>
<keyword evidence="1" id="KW-0472">Membrane</keyword>
<dbReference type="STRING" id="303698.A0A1V6TV10"/>
<dbReference type="OrthoDB" id="5043642at2759"/>
<evidence type="ECO:0000256" key="1">
    <source>
        <dbReference type="SAM" id="Phobius"/>
    </source>
</evidence>
<keyword evidence="1" id="KW-1133">Transmembrane helix</keyword>
<dbReference type="AlphaFoldDB" id="A0A1V6TV10"/>
<proteinExistence type="predicted"/>
<comment type="caution">
    <text evidence="2">The sequence shown here is derived from an EMBL/GenBank/DDBJ whole genome shotgun (WGS) entry which is preliminary data.</text>
</comment>
<dbReference type="Proteomes" id="UP000191285">
    <property type="component" value="Unassembled WGS sequence"/>
</dbReference>
<evidence type="ECO:0000313" key="3">
    <source>
        <dbReference type="Proteomes" id="UP000191285"/>
    </source>
</evidence>
<evidence type="ECO:0000313" key="2">
    <source>
        <dbReference type="EMBL" id="OQE30026.1"/>
    </source>
</evidence>
<accession>A0A1V6TV10</accession>
<feature type="transmembrane region" description="Helical" evidence="1">
    <location>
        <begin position="21"/>
        <end position="42"/>
    </location>
</feature>
<protein>
    <recommendedName>
        <fullName evidence="4">HRQ family protein 2</fullName>
    </recommendedName>
</protein>
<dbReference type="EMBL" id="MLKD01000002">
    <property type="protein sequence ID" value="OQE30026.1"/>
    <property type="molecule type" value="Genomic_DNA"/>
</dbReference>
<name>A0A1V6TV10_9EURO</name>
<organism evidence="2 3">
    <name type="scientific">Penicillium steckii</name>
    <dbReference type="NCBI Taxonomy" id="303698"/>
    <lineage>
        <taxon>Eukaryota</taxon>
        <taxon>Fungi</taxon>
        <taxon>Dikarya</taxon>
        <taxon>Ascomycota</taxon>
        <taxon>Pezizomycotina</taxon>
        <taxon>Eurotiomycetes</taxon>
        <taxon>Eurotiomycetidae</taxon>
        <taxon>Eurotiales</taxon>
        <taxon>Aspergillaceae</taxon>
        <taxon>Penicillium</taxon>
    </lineage>
</organism>
<dbReference type="Pfam" id="PF11927">
    <property type="entry name" value="HODM_asu-like"/>
    <property type="match status" value="1"/>
</dbReference>
<reference evidence="3" key="1">
    <citation type="journal article" date="2017" name="Nat. Microbiol.">
        <title>Global analysis of biosynthetic gene clusters reveals vast potential of secondary metabolite production in Penicillium species.</title>
        <authorList>
            <person name="Nielsen J.C."/>
            <person name="Grijseels S."/>
            <person name="Prigent S."/>
            <person name="Ji B."/>
            <person name="Dainat J."/>
            <person name="Nielsen K.F."/>
            <person name="Frisvad J.C."/>
            <person name="Workman M."/>
            <person name="Nielsen J."/>
        </authorList>
    </citation>
    <scope>NUCLEOTIDE SEQUENCE [LARGE SCALE GENOMIC DNA]</scope>
    <source>
        <strain evidence="3">IBT 24891</strain>
    </source>
</reference>